<comment type="caution">
    <text evidence="2">The sequence shown here is derived from an EMBL/GenBank/DDBJ whole genome shotgun (WGS) entry which is preliminary data.</text>
</comment>
<dbReference type="PANTHER" id="PTHR10242:SF4">
    <property type="entry name" value="OS07G0657600 PROTEIN"/>
    <property type="match status" value="1"/>
</dbReference>
<evidence type="ECO:0000313" key="3">
    <source>
        <dbReference type="Proteomes" id="UP001151760"/>
    </source>
</evidence>
<accession>A0ABQ5DMP9</accession>
<dbReference type="SUPFAM" id="SSF48150">
    <property type="entry name" value="DNA-glycosylase"/>
    <property type="match status" value="1"/>
</dbReference>
<sequence>MGNFPSPKELASLDENFLAKQCNLSYKASRILRLVQGVVEGRIDLRKIEDDSREASLSNYMKLNEQLGEIYGFGPFIRANVLMCLGFYHVIPSDYETLRHLYHVTFQLLLILLPSFLELAFQPAFLLVGGCIMEYWNIVAAFRPCKCPMCSRPITKLMPEPM</sequence>
<dbReference type="Gene3D" id="1.10.340.30">
    <property type="entry name" value="Hypothetical protein, domain 2"/>
    <property type="match status" value="1"/>
</dbReference>
<feature type="transmembrane region" description="Helical" evidence="1">
    <location>
        <begin position="70"/>
        <end position="88"/>
    </location>
</feature>
<dbReference type="PANTHER" id="PTHR10242">
    <property type="entry name" value="8-OXOGUANINE DNA GLYCOSYLASE"/>
    <property type="match status" value="1"/>
</dbReference>
<proteinExistence type="predicted"/>
<evidence type="ECO:0000313" key="2">
    <source>
        <dbReference type="EMBL" id="GJT40332.1"/>
    </source>
</evidence>
<evidence type="ECO:0000256" key="1">
    <source>
        <dbReference type="SAM" id="Phobius"/>
    </source>
</evidence>
<reference evidence="2" key="1">
    <citation type="journal article" date="2022" name="Int. J. Mol. Sci.">
        <title>Draft Genome of Tanacetum Coccineum: Genomic Comparison of Closely Related Tanacetum-Family Plants.</title>
        <authorList>
            <person name="Yamashiro T."/>
            <person name="Shiraishi A."/>
            <person name="Nakayama K."/>
            <person name="Satake H."/>
        </authorList>
    </citation>
    <scope>NUCLEOTIDE SEQUENCE</scope>
</reference>
<organism evidence="2 3">
    <name type="scientific">Tanacetum coccineum</name>
    <dbReference type="NCBI Taxonomy" id="301880"/>
    <lineage>
        <taxon>Eukaryota</taxon>
        <taxon>Viridiplantae</taxon>
        <taxon>Streptophyta</taxon>
        <taxon>Embryophyta</taxon>
        <taxon>Tracheophyta</taxon>
        <taxon>Spermatophyta</taxon>
        <taxon>Magnoliopsida</taxon>
        <taxon>eudicotyledons</taxon>
        <taxon>Gunneridae</taxon>
        <taxon>Pentapetalae</taxon>
        <taxon>asterids</taxon>
        <taxon>campanulids</taxon>
        <taxon>Asterales</taxon>
        <taxon>Asteraceae</taxon>
        <taxon>Asteroideae</taxon>
        <taxon>Anthemideae</taxon>
        <taxon>Anthemidinae</taxon>
        <taxon>Tanacetum</taxon>
    </lineage>
</organism>
<dbReference type="Proteomes" id="UP001151760">
    <property type="component" value="Unassembled WGS sequence"/>
</dbReference>
<gene>
    <name evidence="2" type="ORF">Tco_0940197</name>
</gene>
<dbReference type="InterPro" id="IPR052054">
    <property type="entry name" value="Oxidative_DNA_repair_enzyme"/>
</dbReference>
<dbReference type="EMBL" id="BQNB010015463">
    <property type="protein sequence ID" value="GJT40332.1"/>
    <property type="molecule type" value="Genomic_DNA"/>
</dbReference>
<reference evidence="2" key="2">
    <citation type="submission" date="2022-01" db="EMBL/GenBank/DDBJ databases">
        <authorList>
            <person name="Yamashiro T."/>
            <person name="Shiraishi A."/>
            <person name="Satake H."/>
            <person name="Nakayama K."/>
        </authorList>
    </citation>
    <scope>NUCLEOTIDE SEQUENCE</scope>
</reference>
<keyword evidence="1" id="KW-0472">Membrane</keyword>
<keyword evidence="1" id="KW-0812">Transmembrane</keyword>
<dbReference type="InterPro" id="IPR011257">
    <property type="entry name" value="DNA_glycosylase"/>
</dbReference>
<protein>
    <submittedName>
        <fullName evidence="2">DNA glycosylase</fullName>
    </submittedName>
</protein>
<keyword evidence="1" id="KW-1133">Transmembrane helix</keyword>
<keyword evidence="3" id="KW-1185">Reference proteome</keyword>
<name>A0ABQ5DMP9_9ASTR</name>